<comment type="caution">
    <text evidence="15">The sequence shown here is derived from an EMBL/GenBank/DDBJ whole genome shotgun (WGS) entry which is preliminary data.</text>
</comment>
<dbReference type="NCBIfam" id="NF033484">
    <property type="entry name" value="Stp1_PP2C_phos"/>
    <property type="match status" value="1"/>
</dbReference>
<dbReference type="Gene3D" id="3.60.40.10">
    <property type="entry name" value="PPM-type phosphatase domain"/>
    <property type="match status" value="1"/>
</dbReference>
<organism evidence="15 16">
    <name type="scientific">Spinactinospora alkalitolerans</name>
    <dbReference type="NCBI Taxonomy" id="687207"/>
    <lineage>
        <taxon>Bacteria</taxon>
        <taxon>Bacillati</taxon>
        <taxon>Actinomycetota</taxon>
        <taxon>Actinomycetes</taxon>
        <taxon>Streptosporangiales</taxon>
        <taxon>Nocardiopsidaceae</taxon>
        <taxon>Spinactinospora</taxon>
    </lineage>
</organism>
<keyword evidence="6" id="KW-0464">Manganese</keyword>
<keyword evidence="5" id="KW-0904">Protein phosphatase</keyword>
<evidence type="ECO:0000256" key="12">
    <source>
        <dbReference type="SAM" id="MobiDB-lite"/>
    </source>
</evidence>
<dbReference type="SMART" id="SM00331">
    <property type="entry name" value="PP2C_SIG"/>
    <property type="match status" value="1"/>
</dbReference>
<evidence type="ECO:0000256" key="9">
    <source>
        <dbReference type="ARBA" id="ARBA00071184"/>
    </source>
</evidence>
<evidence type="ECO:0000313" key="16">
    <source>
        <dbReference type="Proteomes" id="UP000589036"/>
    </source>
</evidence>
<dbReference type="EC" id="3.1.3.16" evidence="2"/>
<keyword evidence="13" id="KW-1133">Transmembrane helix</keyword>
<evidence type="ECO:0000313" key="15">
    <source>
        <dbReference type="EMBL" id="NYE50811.1"/>
    </source>
</evidence>
<evidence type="ECO:0000256" key="6">
    <source>
        <dbReference type="ARBA" id="ARBA00023211"/>
    </source>
</evidence>
<evidence type="ECO:0000256" key="5">
    <source>
        <dbReference type="ARBA" id="ARBA00022912"/>
    </source>
</evidence>
<reference evidence="15 16" key="1">
    <citation type="submission" date="2020-07" db="EMBL/GenBank/DDBJ databases">
        <title>Sequencing the genomes of 1000 actinobacteria strains.</title>
        <authorList>
            <person name="Klenk H.-P."/>
        </authorList>
    </citation>
    <scope>NUCLEOTIDE SEQUENCE [LARGE SCALE GENOMIC DNA]</scope>
    <source>
        <strain evidence="15 16">CXB654</strain>
    </source>
</reference>
<comment type="catalytic activity">
    <reaction evidence="7">
        <text>O-phospho-L-seryl-[protein] + H2O = L-seryl-[protein] + phosphate</text>
        <dbReference type="Rhea" id="RHEA:20629"/>
        <dbReference type="Rhea" id="RHEA-COMP:9863"/>
        <dbReference type="Rhea" id="RHEA-COMP:11604"/>
        <dbReference type="ChEBI" id="CHEBI:15377"/>
        <dbReference type="ChEBI" id="CHEBI:29999"/>
        <dbReference type="ChEBI" id="CHEBI:43474"/>
        <dbReference type="ChEBI" id="CHEBI:83421"/>
        <dbReference type="EC" id="3.1.3.16"/>
    </reaction>
</comment>
<dbReference type="GO" id="GO:0004722">
    <property type="term" value="F:protein serine/threonine phosphatase activity"/>
    <property type="evidence" value="ECO:0007669"/>
    <property type="project" value="UniProtKB-EC"/>
</dbReference>
<evidence type="ECO:0000256" key="10">
    <source>
        <dbReference type="ARBA" id="ARBA00077741"/>
    </source>
</evidence>
<evidence type="ECO:0000256" key="7">
    <source>
        <dbReference type="ARBA" id="ARBA00047761"/>
    </source>
</evidence>
<feature type="domain" description="PPM-type phosphatase" evidence="14">
    <location>
        <begin position="6"/>
        <end position="237"/>
    </location>
</feature>
<evidence type="ECO:0000259" key="14">
    <source>
        <dbReference type="PROSITE" id="PS51746"/>
    </source>
</evidence>
<dbReference type="InterPro" id="IPR036457">
    <property type="entry name" value="PPM-type-like_dom_sf"/>
</dbReference>
<feature type="transmembrane region" description="Helical" evidence="13">
    <location>
        <begin position="308"/>
        <end position="329"/>
    </location>
</feature>
<comment type="catalytic activity">
    <reaction evidence="8">
        <text>O-phospho-L-threonyl-[protein] + H2O = L-threonyl-[protein] + phosphate</text>
        <dbReference type="Rhea" id="RHEA:47004"/>
        <dbReference type="Rhea" id="RHEA-COMP:11060"/>
        <dbReference type="Rhea" id="RHEA-COMP:11605"/>
        <dbReference type="ChEBI" id="CHEBI:15377"/>
        <dbReference type="ChEBI" id="CHEBI:30013"/>
        <dbReference type="ChEBI" id="CHEBI:43474"/>
        <dbReference type="ChEBI" id="CHEBI:61977"/>
        <dbReference type="EC" id="3.1.3.16"/>
    </reaction>
</comment>
<evidence type="ECO:0000256" key="13">
    <source>
        <dbReference type="SAM" id="Phobius"/>
    </source>
</evidence>
<dbReference type="RefSeq" id="WP_179646228.1">
    <property type="nucleotide sequence ID" value="NZ_BAAAYY010000005.1"/>
</dbReference>
<keyword evidence="3" id="KW-0479">Metal-binding</keyword>
<protein>
    <recommendedName>
        <fullName evidence="9">Serine/threonine protein phosphatase PstP</fullName>
        <ecNumber evidence="2">3.1.3.16</ecNumber>
    </recommendedName>
    <alternativeName>
        <fullName evidence="11">Mycobacterial Ser/Thr phosphatase</fullName>
    </alternativeName>
    <alternativeName>
        <fullName evidence="10">PP2C-family Ser/Thr phosphatase</fullName>
    </alternativeName>
</protein>
<keyword evidence="13" id="KW-0472">Membrane</keyword>
<evidence type="ECO:0000256" key="1">
    <source>
        <dbReference type="ARBA" id="ARBA00001936"/>
    </source>
</evidence>
<dbReference type="SMART" id="SM00332">
    <property type="entry name" value="PP2Cc"/>
    <property type="match status" value="1"/>
</dbReference>
<evidence type="ECO:0000256" key="4">
    <source>
        <dbReference type="ARBA" id="ARBA00022801"/>
    </source>
</evidence>
<dbReference type="FunFam" id="3.60.40.10:FF:000002">
    <property type="entry name" value="Serine/threonine phosphatase stp"/>
    <property type="match status" value="1"/>
</dbReference>
<name>A0A852U3P6_9ACTN</name>
<feature type="region of interest" description="Disordered" evidence="12">
    <location>
        <begin position="404"/>
        <end position="458"/>
    </location>
</feature>
<sequence>MTIALRYAAYSDVGCLREGNEDSAYAGPYLLAVADGMGGHAGGEIASAVAVSSLMPLDDDVPGNEMVGSLEEAVDLANSALAQKVREEPRLENMGTTLTAMLWSGARVALVHVGDSRAYLLRDGEFNQITHDHTLVQTLVDEGKITEDEVATHPQRSLLLRAIQGQGQVEPDVSVREAKVGDRYLLCSDGLSGVVSKETIHETLASEPGVDAAARRLIDLANRGGGPDNITAVVADVIDTATDPQGPTSVPAVVGAADQRREPVMTPDTPAGRAQGLTRGSGDTAEMDRIPAFDPADGPEPERPTKRWWPMVVTFLVIVAVVAGAGFYFGQQYLNSQYFIGPTEDETSVAVYRGINTDVAGYSLAEQVEDTGVPMEFLPQNERNAVTDTIALESREQADSRIEELRGKAEECRADPGSCGMDAPADSGPSPDAGTAEGSDQAPTAPEGAADEQGGGRR</sequence>
<dbReference type="AlphaFoldDB" id="A0A852U3P6"/>
<keyword evidence="4 15" id="KW-0378">Hydrolase</keyword>
<dbReference type="Pfam" id="PF13672">
    <property type="entry name" value="PP2C_2"/>
    <property type="match status" value="1"/>
</dbReference>
<feature type="region of interest" description="Disordered" evidence="12">
    <location>
        <begin position="260"/>
        <end position="304"/>
    </location>
</feature>
<gene>
    <name evidence="15" type="ORF">HDA32_005931</name>
</gene>
<evidence type="ECO:0000256" key="3">
    <source>
        <dbReference type="ARBA" id="ARBA00022723"/>
    </source>
</evidence>
<keyword evidence="16" id="KW-1185">Reference proteome</keyword>
<dbReference type="PROSITE" id="PS51746">
    <property type="entry name" value="PPM_2"/>
    <property type="match status" value="1"/>
</dbReference>
<dbReference type="InterPro" id="IPR001932">
    <property type="entry name" value="PPM-type_phosphatase-like_dom"/>
</dbReference>
<keyword evidence="13" id="KW-0812">Transmembrane</keyword>
<dbReference type="SUPFAM" id="SSF81606">
    <property type="entry name" value="PP2C-like"/>
    <property type="match status" value="1"/>
</dbReference>
<comment type="cofactor">
    <cofactor evidence="1">
        <name>Mn(2+)</name>
        <dbReference type="ChEBI" id="CHEBI:29035"/>
    </cofactor>
</comment>
<dbReference type="Proteomes" id="UP000589036">
    <property type="component" value="Unassembled WGS sequence"/>
</dbReference>
<evidence type="ECO:0000256" key="11">
    <source>
        <dbReference type="ARBA" id="ARBA00079123"/>
    </source>
</evidence>
<feature type="compositionally biased region" description="Basic and acidic residues" evidence="12">
    <location>
        <begin position="404"/>
        <end position="414"/>
    </location>
</feature>
<proteinExistence type="predicted"/>
<evidence type="ECO:0000256" key="8">
    <source>
        <dbReference type="ARBA" id="ARBA00048336"/>
    </source>
</evidence>
<dbReference type="InterPro" id="IPR015655">
    <property type="entry name" value="PP2C"/>
</dbReference>
<dbReference type="CDD" id="cd00143">
    <property type="entry name" value="PP2Cc"/>
    <property type="match status" value="1"/>
</dbReference>
<dbReference type="GO" id="GO:0046872">
    <property type="term" value="F:metal ion binding"/>
    <property type="evidence" value="ECO:0007669"/>
    <property type="project" value="UniProtKB-KW"/>
</dbReference>
<dbReference type="PANTHER" id="PTHR47992">
    <property type="entry name" value="PROTEIN PHOSPHATASE"/>
    <property type="match status" value="1"/>
</dbReference>
<evidence type="ECO:0000256" key="2">
    <source>
        <dbReference type="ARBA" id="ARBA00013081"/>
    </source>
</evidence>
<accession>A0A852U3P6</accession>
<dbReference type="EMBL" id="JACCCC010000001">
    <property type="protein sequence ID" value="NYE50811.1"/>
    <property type="molecule type" value="Genomic_DNA"/>
</dbReference>